<dbReference type="Proteomes" id="UP000006859">
    <property type="component" value="Chromosome"/>
</dbReference>
<reference evidence="1 2" key="1">
    <citation type="journal article" date="2011" name="J. Bacteriol.">
        <title>Genome sequence of the plant-pathogenic bacterium Dickeya dadantii 3937.</title>
        <authorList>
            <person name="Glasner J.D."/>
            <person name="Yang C.H."/>
            <person name="Reverchon S."/>
            <person name="Hugouvieux-Cotte-Pattat N."/>
            <person name="Condemine G."/>
            <person name="Bohin J.P."/>
            <person name="Van Gijsegem F."/>
            <person name="Yang S."/>
            <person name="Franza T."/>
            <person name="Expert D."/>
            <person name="Plunkett G. III"/>
            <person name="San Francisco M.J."/>
            <person name="Charkowski A.O."/>
            <person name="Py B."/>
            <person name="Bell K."/>
            <person name="Rauscher L."/>
            <person name="Rodriguez-Palenzuela P."/>
            <person name="Toussaint A."/>
            <person name="Holeva M.C."/>
            <person name="He S.Y."/>
            <person name="Douet V."/>
            <person name="Boccara M."/>
            <person name="Blanco C."/>
            <person name="Toth I."/>
            <person name="Anderson B.D."/>
            <person name="Biehl B.S."/>
            <person name="Mau B."/>
            <person name="Flynn S.M."/>
            <person name="Barras F."/>
            <person name="Lindeberg M."/>
            <person name="Birch P.R."/>
            <person name="Tsuyumu S."/>
            <person name="Shi X."/>
            <person name="Hibbing M."/>
            <person name="Yap M.N."/>
            <person name="Carpentier M."/>
            <person name="Dassa E."/>
            <person name="Umehara M."/>
            <person name="Kim J.F."/>
            <person name="Rusch M."/>
            <person name="Soni P."/>
            <person name="Mayhew G.F."/>
            <person name="Fouts D.E."/>
            <person name="Gill S.R."/>
            <person name="Blattner F.R."/>
            <person name="Keen N.T."/>
            <person name="Perna N.T."/>
        </authorList>
    </citation>
    <scope>NUCLEOTIDE SEQUENCE [LARGE SCALE GENOMIC DNA]</scope>
    <source>
        <strain evidence="1 2">3937</strain>
    </source>
</reference>
<accession>E0SKC3</accession>
<name>E0SKC3_DICD3</name>
<dbReference type="HOGENOM" id="CLU_2436067_0_0_6"/>
<dbReference type="AlphaFoldDB" id="E0SKC3"/>
<dbReference type="KEGG" id="ddd:Dda3937_04015"/>
<organism evidence="1 2">
    <name type="scientific">Dickeya dadantii (strain 3937)</name>
    <name type="common">Erwinia chrysanthemi (strain 3937)</name>
    <dbReference type="NCBI Taxonomy" id="198628"/>
    <lineage>
        <taxon>Bacteria</taxon>
        <taxon>Pseudomonadati</taxon>
        <taxon>Pseudomonadota</taxon>
        <taxon>Gammaproteobacteria</taxon>
        <taxon>Enterobacterales</taxon>
        <taxon>Pectobacteriaceae</taxon>
        <taxon>Dickeya</taxon>
    </lineage>
</organism>
<protein>
    <submittedName>
        <fullName evidence="1">Uncharacterized protein</fullName>
    </submittedName>
</protein>
<dbReference type="EMBL" id="CP002038">
    <property type="protein sequence ID" value="ADM98037.1"/>
    <property type="molecule type" value="Genomic_DNA"/>
</dbReference>
<sequence>MADLRRNPPQQVFPTFMRVTLWLSISGRLNARARREPSSPLVSERFRSLRWYRVYRAVSLSGNALMAVMDAISSYKCHLKRIGFAQIVDR</sequence>
<evidence type="ECO:0000313" key="2">
    <source>
        <dbReference type="Proteomes" id="UP000006859"/>
    </source>
</evidence>
<evidence type="ECO:0000313" key="1">
    <source>
        <dbReference type="EMBL" id="ADM98037.1"/>
    </source>
</evidence>
<gene>
    <name evidence="1" type="ordered locus">Dda3937_04015</name>
</gene>
<keyword evidence="2" id="KW-1185">Reference proteome</keyword>
<proteinExistence type="predicted"/>